<dbReference type="OrthoDB" id="12907at10239"/>
<evidence type="ECO:0000313" key="2">
    <source>
        <dbReference type="Proteomes" id="UP000224812"/>
    </source>
</evidence>
<gene>
    <name evidence="1" type="primary">74</name>
    <name evidence="1" type="ORF">GLADIATOR_74</name>
</gene>
<organism evidence="1 2">
    <name type="scientific">Mycobacterium phage Gladiator</name>
    <dbReference type="NCBI Taxonomy" id="2920886"/>
    <lineage>
        <taxon>Viruses</taxon>
        <taxon>Duplodnaviria</taxon>
        <taxon>Heunggongvirae</taxon>
        <taxon>Uroviricota</taxon>
        <taxon>Caudoviricetes</taxon>
        <taxon>Gladiatorvirus</taxon>
        <taxon>Gladiatorvirus gladiator</taxon>
    </lineage>
</organism>
<dbReference type="Proteomes" id="UP000224812">
    <property type="component" value="Segment"/>
</dbReference>
<evidence type="ECO:0000313" key="1">
    <source>
        <dbReference type="EMBL" id="AEJ95061.1"/>
    </source>
</evidence>
<reference evidence="1 2" key="1">
    <citation type="journal article" date="2012" name="J. Virol.">
        <title>Complete Genome Sequences of 138 Mycobacteriophages.</title>
        <authorList>
            <consortium name="the Science Education Alliance Phage Hunters Advancing Genomics and Evolutionary Science Program"/>
            <consortium name="the KwaZulu-Natal Research Institute for Tuberculosis and HIV Mycobacterial Genetics Course Students"/>
            <consortium name="the Phage Hunters Integrating Research and Education Program"/>
            <person name="Hatfull G.F."/>
        </authorList>
    </citation>
    <scope>NUCLEOTIDE SEQUENCE [LARGE SCALE GENOMIC DNA]</scope>
    <source>
        <strain evidence="2">Gladiator</strain>
    </source>
</reference>
<accession>G1BML1</accession>
<keyword evidence="2" id="KW-1185">Reference proteome</keyword>
<dbReference type="InterPro" id="IPR035405">
    <property type="entry name" value="GP70"/>
</dbReference>
<dbReference type="EMBL" id="JF704097">
    <property type="protein sequence ID" value="AEJ95061.1"/>
    <property type="molecule type" value="Genomic_DNA"/>
</dbReference>
<dbReference type="GeneID" id="40232267"/>
<sequence length="137" mass="15660">MSADWIYRTVPLNTLGKLFPGFDCAKQEVLVDEPAWLYAWRMEGWRRDLPSIRATYLLVYRSPLVKCTDHEYQPIRDVMLGPDRMDVLGEGTLEDPNMMFGEGEYILHRLAPVGFKSMYTTNEIRSIIAEVLAGASA</sequence>
<dbReference type="Pfam" id="PF17429">
    <property type="entry name" value="GP70"/>
    <property type="match status" value="1"/>
</dbReference>
<name>G1BML1_9CAUD</name>
<proteinExistence type="predicted"/>
<protein>
    <submittedName>
        <fullName evidence="1">Uncharacterized protein</fullName>
    </submittedName>
</protein>
<dbReference type="RefSeq" id="YP_009635568.1">
    <property type="nucleotide sequence ID" value="NC_042309.1"/>
</dbReference>